<dbReference type="EMBL" id="CP017754">
    <property type="protein sequence ID" value="AOZ06575.1"/>
    <property type="molecule type" value="Genomic_DNA"/>
</dbReference>
<proteinExistence type="inferred from homology"/>
<sequence>MPIPVHLVHSLIDGAAGGNPAGVVIAADTLGTAQKLAIAARVGLSETAFVSRSACATVKLEFFTPTRQIAHCGHATIAAFSLLRDLGRIGSGPATKETIDGTRRIQVDTGRVLMEQRAPVYTEVAPESALGRRVAASLGLAAGQPGATLAPVVVDTGNAFLMVALPDAATVASVQPVLPLVAAVSEELGLVGYYLFSRETRQAGRHAGTRMFAPRYGIDEESATGTAAGPLACLLHDRLGVAQTAIRIEQGWLMRPPSPSVIEVELETQDGRIAGLMAGGAARLDRVIEVQA</sequence>
<organism evidence="3 4">
    <name type="scientific">Cupriavidus malaysiensis</name>
    <dbReference type="NCBI Taxonomy" id="367825"/>
    <lineage>
        <taxon>Bacteria</taxon>
        <taxon>Pseudomonadati</taxon>
        <taxon>Pseudomonadota</taxon>
        <taxon>Betaproteobacteria</taxon>
        <taxon>Burkholderiales</taxon>
        <taxon>Burkholderiaceae</taxon>
        <taxon>Cupriavidus</taxon>
    </lineage>
</organism>
<evidence type="ECO:0000313" key="4">
    <source>
        <dbReference type="Proteomes" id="UP000177515"/>
    </source>
</evidence>
<dbReference type="Pfam" id="PF02567">
    <property type="entry name" value="PhzC-PhzF"/>
    <property type="match status" value="1"/>
</dbReference>
<dbReference type="SUPFAM" id="SSF54506">
    <property type="entry name" value="Diaminopimelate epimerase-like"/>
    <property type="match status" value="1"/>
</dbReference>
<keyword evidence="2" id="KW-0413">Isomerase</keyword>
<gene>
    <name evidence="3" type="ORF">BKK80_12670</name>
</gene>
<dbReference type="InterPro" id="IPR003719">
    <property type="entry name" value="Phenazine_PhzF-like"/>
</dbReference>
<dbReference type="NCBIfam" id="TIGR00654">
    <property type="entry name" value="PhzF_family"/>
    <property type="match status" value="1"/>
</dbReference>
<dbReference type="PIRSF" id="PIRSF016184">
    <property type="entry name" value="PhzC_PhzF"/>
    <property type="match status" value="1"/>
</dbReference>
<dbReference type="RefSeq" id="WP_071013294.1">
    <property type="nucleotide sequence ID" value="NZ_CP017754.1"/>
</dbReference>
<keyword evidence="4" id="KW-1185">Reference proteome</keyword>
<name>A0ABN4TLW7_9BURK</name>
<dbReference type="PANTHER" id="PTHR13774">
    <property type="entry name" value="PHENAZINE BIOSYNTHESIS PROTEIN"/>
    <property type="match status" value="1"/>
</dbReference>
<evidence type="ECO:0000313" key="3">
    <source>
        <dbReference type="EMBL" id="AOZ06575.1"/>
    </source>
</evidence>
<evidence type="ECO:0000256" key="2">
    <source>
        <dbReference type="ARBA" id="ARBA00023235"/>
    </source>
</evidence>
<comment type="similarity">
    <text evidence="1">Belongs to the PhzF family.</text>
</comment>
<protein>
    <submittedName>
        <fullName evidence="3">Phenazine biosynthesis protein</fullName>
    </submittedName>
</protein>
<dbReference type="Gene3D" id="3.10.310.10">
    <property type="entry name" value="Diaminopimelate Epimerase, Chain A, domain 1"/>
    <property type="match status" value="2"/>
</dbReference>
<dbReference type="Proteomes" id="UP000177515">
    <property type="component" value="Chromosome 1"/>
</dbReference>
<evidence type="ECO:0000256" key="1">
    <source>
        <dbReference type="ARBA" id="ARBA00008270"/>
    </source>
</evidence>
<reference evidence="3 4" key="1">
    <citation type="submission" date="2016-10" db="EMBL/GenBank/DDBJ databases">
        <title>Complete genome sequences of three Cupriavidus strains isolated from various Malaysian environments.</title>
        <authorList>
            <person name="Abdullah A.A.-A."/>
            <person name="Shafie N.A.H."/>
            <person name="Lau N.S."/>
        </authorList>
    </citation>
    <scope>NUCLEOTIDE SEQUENCE [LARGE SCALE GENOMIC DNA]</scope>
    <source>
        <strain evidence="3 4">USMAA1020</strain>
    </source>
</reference>
<accession>A0ABN4TLW7</accession>
<dbReference type="PANTHER" id="PTHR13774:SF39">
    <property type="entry name" value="BIOSYNTHESIS PROTEIN, PUTATIVE-RELATED"/>
    <property type="match status" value="1"/>
</dbReference>